<feature type="transmembrane region" description="Helical" evidence="1">
    <location>
        <begin position="178"/>
        <end position="205"/>
    </location>
</feature>
<evidence type="ECO:0000256" key="1">
    <source>
        <dbReference type="SAM" id="Phobius"/>
    </source>
</evidence>
<organism evidence="3 4">
    <name type="scientific">Streptomyces hundungensis</name>
    <dbReference type="NCBI Taxonomy" id="1077946"/>
    <lineage>
        <taxon>Bacteria</taxon>
        <taxon>Bacillati</taxon>
        <taxon>Actinomycetota</taxon>
        <taxon>Actinomycetes</taxon>
        <taxon>Kitasatosporales</taxon>
        <taxon>Streptomycetaceae</taxon>
        <taxon>Streptomyces</taxon>
    </lineage>
</organism>
<feature type="transmembrane region" description="Helical" evidence="1">
    <location>
        <begin position="32"/>
        <end position="51"/>
    </location>
</feature>
<evidence type="ECO:0000313" key="3">
    <source>
        <dbReference type="EMBL" id="AYG79382.1"/>
    </source>
</evidence>
<feature type="domain" description="DUF6545" evidence="2">
    <location>
        <begin position="246"/>
        <end position="374"/>
    </location>
</feature>
<dbReference type="RefSeq" id="WP_120720496.1">
    <property type="nucleotide sequence ID" value="NZ_CP032698.1"/>
</dbReference>
<feature type="transmembrane region" description="Helical" evidence="1">
    <location>
        <begin position="105"/>
        <end position="127"/>
    </location>
</feature>
<gene>
    <name evidence="3" type="ORF">DWB77_01495</name>
</gene>
<evidence type="ECO:0000259" key="2">
    <source>
        <dbReference type="Pfam" id="PF20182"/>
    </source>
</evidence>
<keyword evidence="1" id="KW-1133">Transmembrane helix</keyword>
<dbReference type="OrthoDB" id="4328840at2"/>
<dbReference type="KEGG" id="shun:DWB77_01495"/>
<name>A0A387HF34_9ACTN</name>
<feature type="transmembrane region" description="Helical" evidence="1">
    <location>
        <begin position="71"/>
        <end position="93"/>
    </location>
</feature>
<dbReference type="AlphaFoldDB" id="A0A387HF34"/>
<reference evidence="3 4" key="1">
    <citation type="submission" date="2018-10" db="EMBL/GenBank/DDBJ databases">
        <title>Relationship between Morphology and Antimicrobial Activity in Streptomyces.</title>
        <authorList>
            <person name="Kang H.J."/>
            <person name="Kim S.B."/>
        </authorList>
    </citation>
    <scope>NUCLEOTIDE SEQUENCE [LARGE SCALE GENOMIC DNA]</scope>
    <source>
        <strain evidence="3 4">BH38</strain>
    </source>
</reference>
<proteinExistence type="predicted"/>
<evidence type="ECO:0000313" key="4">
    <source>
        <dbReference type="Proteomes" id="UP000271554"/>
    </source>
</evidence>
<feature type="transmembrane region" description="Helical" evidence="1">
    <location>
        <begin position="147"/>
        <end position="166"/>
    </location>
</feature>
<dbReference type="InterPro" id="IPR046675">
    <property type="entry name" value="DUF6545"/>
</dbReference>
<keyword evidence="1" id="KW-0812">Transmembrane</keyword>
<feature type="transmembrane region" description="Helical" evidence="1">
    <location>
        <begin position="6"/>
        <end position="25"/>
    </location>
</feature>
<dbReference type="Proteomes" id="UP000271554">
    <property type="component" value="Chromosome"/>
</dbReference>
<protein>
    <recommendedName>
        <fullName evidence="2">DUF6545 domain-containing protein</fullName>
    </recommendedName>
</protein>
<accession>A0A387HF34</accession>
<keyword evidence="4" id="KW-1185">Reference proteome</keyword>
<feature type="transmembrane region" description="Helical" evidence="1">
    <location>
        <begin position="217"/>
        <end position="239"/>
    </location>
</feature>
<dbReference type="Pfam" id="PF20182">
    <property type="entry name" value="DUF6545"/>
    <property type="match status" value="1"/>
</dbReference>
<dbReference type="InterPro" id="IPR050039">
    <property type="entry name" value="MAB_1171c-like"/>
</dbReference>
<sequence>MQGPSYYIPAAAMAAALAFKVPSLVRAWRDPLLRAVCALLAMAGLVFFFAAPPTIAEVNRLTGITNFSAPLVYALLSGFSACCLVLIVNWRGGPPERTRRISRRWIAGYSVHMVLLVVLFLLGDAPVERLRDLDTYYATTPYIREMIVLYLAGVTVAGVTMNYLCWRWALQVHGWLRIGLLIIMVGYTFNTAYAAAKFAAVFARWAGGNWDGLSTNVAPILASLGAQVSAVGFCLPLVCQRLTDTWQIWSTYRQLGPLWSVLHPIAPGHARASGFLWWWSAELSLTRRESDIHDGLLALHPYFDQHTHARALAEASANGADAAQAQAVADAAMVTAAVRARVADPEGAILDSPGTAESATTEGARDLVRISAVLREAPVVATAPGRAARPESEVR</sequence>
<dbReference type="NCBIfam" id="NF042915">
    <property type="entry name" value="MAB_1171c_fam"/>
    <property type="match status" value="1"/>
</dbReference>
<dbReference type="EMBL" id="CP032698">
    <property type="protein sequence ID" value="AYG79382.1"/>
    <property type="molecule type" value="Genomic_DNA"/>
</dbReference>
<keyword evidence="1" id="KW-0472">Membrane</keyword>